<evidence type="ECO:0000313" key="2">
    <source>
        <dbReference type="Proteomes" id="UP001370490"/>
    </source>
</evidence>
<reference evidence="1 2" key="1">
    <citation type="submission" date="2023-12" db="EMBL/GenBank/DDBJ databases">
        <title>A high-quality genome assembly for Dillenia turbinata (Dilleniales).</title>
        <authorList>
            <person name="Chanderbali A."/>
        </authorList>
    </citation>
    <scope>NUCLEOTIDE SEQUENCE [LARGE SCALE GENOMIC DNA]</scope>
    <source>
        <strain evidence="1">LSX21</strain>
        <tissue evidence="1">Leaf</tissue>
    </source>
</reference>
<dbReference type="EMBL" id="JBAMMX010000019">
    <property type="protein sequence ID" value="KAK6922145.1"/>
    <property type="molecule type" value="Genomic_DNA"/>
</dbReference>
<sequence length="123" mass="14500">MFGTLDLYNYALHDSGCEHLSMNSNLLVEYSTFYNDRISNLPRRVQFCLKEMQLKYHELARQSPDSPNLVRWNMMNKIKCHAQAEKRTVCPSWPVEYDEQGLKNSFVSVVPYDIIMNIKCNSW</sequence>
<accession>A0AAN8UUM2</accession>
<proteinExistence type="predicted"/>
<dbReference type="Proteomes" id="UP001370490">
    <property type="component" value="Unassembled WGS sequence"/>
</dbReference>
<evidence type="ECO:0000313" key="1">
    <source>
        <dbReference type="EMBL" id="KAK6922145.1"/>
    </source>
</evidence>
<protein>
    <submittedName>
        <fullName evidence="1">Uncharacterized protein</fullName>
    </submittedName>
</protein>
<dbReference type="AlphaFoldDB" id="A0AAN8UUM2"/>
<comment type="caution">
    <text evidence="1">The sequence shown here is derived from an EMBL/GenBank/DDBJ whole genome shotgun (WGS) entry which is preliminary data.</text>
</comment>
<organism evidence="1 2">
    <name type="scientific">Dillenia turbinata</name>
    <dbReference type="NCBI Taxonomy" id="194707"/>
    <lineage>
        <taxon>Eukaryota</taxon>
        <taxon>Viridiplantae</taxon>
        <taxon>Streptophyta</taxon>
        <taxon>Embryophyta</taxon>
        <taxon>Tracheophyta</taxon>
        <taxon>Spermatophyta</taxon>
        <taxon>Magnoliopsida</taxon>
        <taxon>eudicotyledons</taxon>
        <taxon>Gunneridae</taxon>
        <taxon>Pentapetalae</taxon>
        <taxon>Dilleniales</taxon>
        <taxon>Dilleniaceae</taxon>
        <taxon>Dillenia</taxon>
    </lineage>
</organism>
<keyword evidence="2" id="KW-1185">Reference proteome</keyword>
<gene>
    <name evidence="1" type="ORF">RJ641_012652</name>
</gene>
<name>A0AAN8UUM2_9MAGN</name>